<reference evidence="2 4" key="2">
    <citation type="submission" date="2016-10" db="EMBL/GenBank/DDBJ databases">
        <authorList>
            <person name="Varghese N."/>
            <person name="Submissions S."/>
        </authorList>
    </citation>
    <scope>NUCLEOTIDE SEQUENCE [LARGE SCALE GENOMIC DNA]</scope>
    <source>
        <strain evidence="2 4">DSM 6083</strain>
    </source>
</reference>
<evidence type="ECO:0000313" key="4">
    <source>
        <dbReference type="Proteomes" id="UP000182276"/>
    </source>
</evidence>
<reference evidence="1 3" key="3">
    <citation type="journal article" name="Genome Announc.">
        <title>Complete Genome Sequence of Pseudomonas balearica DSM 6083T.</title>
        <authorList>
            <person name="Bennasar-Figueras A."/>
            <person name="Salva-Serra F."/>
            <person name="Jaen-Luchoro D."/>
            <person name="Segui C."/>
            <person name="Aliaga F."/>
            <person name="Busquets A."/>
            <person name="Gomila M."/>
            <person name="Moore E.R."/>
            <person name="Lalucat J."/>
        </authorList>
    </citation>
    <scope>NUCLEOTIDE SEQUENCE [LARGE SCALE GENOMIC DNA]</scope>
    <source>
        <strain evidence="3">DSM 6083</strain>
        <strain evidence="1">DSM6083</strain>
    </source>
</reference>
<dbReference type="EMBL" id="CP007511">
    <property type="protein sequence ID" value="AJE16109.1"/>
    <property type="molecule type" value="Genomic_DNA"/>
</dbReference>
<dbReference type="Proteomes" id="UP000031271">
    <property type="component" value="Chromosome"/>
</dbReference>
<gene>
    <name evidence="1" type="ORF">CL52_14115</name>
    <name evidence="2" type="ORF">SAMN05660875_102302</name>
</gene>
<evidence type="ECO:0000313" key="2">
    <source>
        <dbReference type="EMBL" id="SDM11291.1"/>
    </source>
</evidence>
<dbReference type="GeneID" id="77261035"/>
<dbReference type="RefSeq" id="WP_041106682.1">
    <property type="nucleotide sequence ID" value="NZ_CP007511.1"/>
</dbReference>
<name>A0A8D3Y2U7_9GAMM</name>
<organism evidence="1 3">
    <name type="scientific">Stutzerimonas balearica DSM 6083</name>
    <dbReference type="NCBI Taxonomy" id="1123016"/>
    <lineage>
        <taxon>Bacteria</taxon>
        <taxon>Pseudomonadati</taxon>
        <taxon>Pseudomonadota</taxon>
        <taxon>Gammaproteobacteria</taxon>
        <taxon>Pseudomonadales</taxon>
        <taxon>Pseudomonadaceae</taxon>
        <taxon>Stutzerimonas</taxon>
    </lineage>
</organism>
<dbReference type="KEGG" id="pbm:CL52_14115"/>
<proteinExistence type="predicted"/>
<dbReference type="EMBL" id="FNHO01000002">
    <property type="protein sequence ID" value="SDM11291.1"/>
    <property type="molecule type" value="Genomic_DNA"/>
</dbReference>
<keyword evidence="4" id="KW-1185">Reference proteome</keyword>
<evidence type="ECO:0000313" key="3">
    <source>
        <dbReference type="Proteomes" id="UP000031271"/>
    </source>
</evidence>
<dbReference type="Proteomes" id="UP000182276">
    <property type="component" value="Unassembled WGS sequence"/>
</dbReference>
<accession>A0A8D3Y2U7</accession>
<reference evidence="3" key="1">
    <citation type="submission" date="2014-03" db="EMBL/GenBank/DDBJ databases">
        <title>Complete genome of Pseudomonas balearica DSM 6083T, a sewage water isolate from an enrichment with 2-methylnaphthalene.</title>
        <authorList>
            <person name="Salva-Serra F."/>
            <person name="Jaen-Luchoro D."/>
            <person name="Busquets A."/>
            <person name="Pena A."/>
            <person name="Gomila M."/>
            <person name="Bosch R."/>
            <person name="Nogales B."/>
            <person name="Garcia-Valdes E."/>
            <person name="Lalucat J."/>
            <person name="Bennasar A."/>
        </authorList>
    </citation>
    <scope>NUCLEOTIDE SEQUENCE [LARGE SCALE GENOMIC DNA]</scope>
    <source>
        <strain evidence="3">DSM 6083</strain>
    </source>
</reference>
<dbReference type="AlphaFoldDB" id="A0A8D3Y2U7"/>
<protein>
    <submittedName>
        <fullName evidence="1">Uncharacterized protein</fullName>
    </submittedName>
</protein>
<evidence type="ECO:0000313" key="1">
    <source>
        <dbReference type="EMBL" id="AJE16109.1"/>
    </source>
</evidence>
<sequence length="133" mass="14617">MAALDPKVQAAIVQDPQALDCTLYRPDERNPDEELDLGDARVVITGPFQAPAEWDARDREEYFDGSAEEAFVVAEIACVASNDSGRAFRPEPGDYAAVMETPAQVAMFFVYDCLDHAAGRYVLIRDEATDLAD</sequence>